<evidence type="ECO:0000313" key="4">
    <source>
        <dbReference type="Proteomes" id="UP000278855"/>
    </source>
</evidence>
<dbReference type="Gene3D" id="2.60.40.10">
    <property type="entry name" value="Immunoglobulins"/>
    <property type="match status" value="1"/>
</dbReference>
<dbReference type="EMBL" id="CP034073">
    <property type="protein sequence ID" value="AZG36673.1"/>
    <property type="molecule type" value="Genomic_DNA"/>
</dbReference>
<reference evidence="2" key="3">
    <citation type="submission" date="2018-11" db="EMBL/GenBank/DDBJ databases">
        <authorList>
            <person name="Hwang Y.J."/>
            <person name="Hwang C.Y."/>
        </authorList>
    </citation>
    <scope>NUCLEOTIDE SEQUENCE</scope>
    <source>
        <strain evidence="2">R106</strain>
    </source>
</reference>
<dbReference type="Proteomes" id="UP000278855">
    <property type="component" value="Unassembled WGS sequence"/>
</dbReference>
<dbReference type="RefSeq" id="WP_124011722.1">
    <property type="nucleotide sequence ID" value="NZ_CP034073.1"/>
</dbReference>
<protein>
    <recommendedName>
        <fullName evidence="5">Pili assembly chaperone N-terminal domain-containing protein</fullName>
    </recommendedName>
</protein>
<sequence length="271" mass="29766">MHRNSLGLHAVVGCCFIFTLTLSMAKAVYGMEISPMVTALSIDSRPNYQQILIKNNSNVTLPVEIDVNRIQFNPFAVGSSYTVVPETTPDLLVFPPAIVLAPGAVQSVRVQWLGQKSLPESQSYFIRFSQPQLSDDNTNKSGVKIFVHFNAAVHVSAIGMKPLLVIKRNSITQQAANGEKENPSQDKQAKASALLQFSIDNQGGKYADLNDYRLIITRVDGTELTIQGEALVAEQTNTFFPPNSKRNLSIHLDRPLSVGFSLALTPIEREP</sequence>
<proteinExistence type="predicted"/>
<dbReference type="Proteomes" id="UP000273778">
    <property type="component" value="Chromosome"/>
</dbReference>
<evidence type="ECO:0000313" key="2">
    <source>
        <dbReference type="EMBL" id="RPA34524.1"/>
    </source>
</evidence>
<name>A0A3N4F0C9_9GAMM</name>
<reference evidence="1 3" key="1">
    <citation type="submission" date="2018-11" db="EMBL/GenBank/DDBJ databases">
        <title>Shewanella sp. M2.</title>
        <authorList>
            <person name="Hwang Y.J."/>
            <person name="Hwang C.Y."/>
        </authorList>
    </citation>
    <scope>NUCLEOTIDE SEQUENCE [LARGE SCALE GENOMIC DNA]</scope>
    <source>
        <strain evidence="1 3">M2</strain>
    </source>
</reference>
<evidence type="ECO:0000313" key="3">
    <source>
        <dbReference type="Proteomes" id="UP000273778"/>
    </source>
</evidence>
<accession>A0A3N4F0C9</accession>
<gene>
    <name evidence="2" type="ORF">EGC77_02245</name>
    <name evidence="1" type="ORF">EGC80_18595</name>
</gene>
<dbReference type="AlphaFoldDB" id="A0A3N4F0C9"/>
<dbReference type="InterPro" id="IPR008962">
    <property type="entry name" value="PapD-like_sf"/>
</dbReference>
<dbReference type="InterPro" id="IPR013783">
    <property type="entry name" value="Ig-like_fold"/>
</dbReference>
<organism evidence="2 4">
    <name type="scientific">Shewanella psychromarinicola</name>
    <dbReference type="NCBI Taxonomy" id="2487742"/>
    <lineage>
        <taxon>Bacteria</taxon>
        <taxon>Pseudomonadati</taxon>
        <taxon>Pseudomonadota</taxon>
        <taxon>Gammaproteobacteria</taxon>
        <taxon>Alteromonadales</taxon>
        <taxon>Shewanellaceae</taxon>
        <taxon>Shewanella</taxon>
    </lineage>
</organism>
<dbReference type="OrthoDB" id="369595at2"/>
<dbReference type="SUPFAM" id="SSF49354">
    <property type="entry name" value="PapD-like"/>
    <property type="match status" value="1"/>
</dbReference>
<keyword evidence="3" id="KW-1185">Reference proteome</keyword>
<reference evidence="4" key="2">
    <citation type="submission" date="2018-11" db="EMBL/GenBank/DDBJ databases">
        <title>Shewanella sp. R106.</title>
        <authorList>
            <person name="Hwang Y.J."/>
            <person name="Hwang C.Y."/>
        </authorList>
    </citation>
    <scope>NUCLEOTIDE SEQUENCE [LARGE SCALE GENOMIC DNA]</scope>
    <source>
        <strain evidence="4">R106</strain>
    </source>
</reference>
<dbReference type="EMBL" id="RKKB01000001">
    <property type="protein sequence ID" value="RPA34524.1"/>
    <property type="molecule type" value="Genomic_DNA"/>
</dbReference>
<evidence type="ECO:0000313" key="1">
    <source>
        <dbReference type="EMBL" id="AZG36673.1"/>
    </source>
</evidence>
<evidence type="ECO:0008006" key="5">
    <source>
        <dbReference type="Google" id="ProtNLM"/>
    </source>
</evidence>
<dbReference type="KEGG" id="spsr:EGC80_18595"/>